<evidence type="ECO:0000259" key="5">
    <source>
        <dbReference type="SMART" id="SM00893"/>
    </source>
</evidence>
<dbReference type="Pfam" id="PF01012">
    <property type="entry name" value="ETF"/>
    <property type="match status" value="1"/>
</dbReference>
<dbReference type="Pfam" id="PF00766">
    <property type="entry name" value="ETF_alpha"/>
    <property type="match status" value="1"/>
</dbReference>
<dbReference type="InterPro" id="IPR014730">
    <property type="entry name" value="ETF_a/b_N"/>
</dbReference>
<dbReference type="GO" id="GO:0050660">
    <property type="term" value="F:flavin adenine dinucleotide binding"/>
    <property type="evidence" value="ECO:0007669"/>
    <property type="project" value="InterPro"/>
</dbReference>
<dbReference type="InterPro" id="IPR001308">
    <property type="entry name" value="ETF_a/FixB"/>
</dbReference>
<comment type="cofactor">
    <cofactor evidence="4">
        <name>FAD</name>
        <dbReference type="ChEBI" id="CHEBI:57692"/>
    </cofactor>
    <text evidence="4">Binds 1 FAD per dimer.</text>
</comment>
<dbReference type="InterPro" id="IPR033947">
    <property type="entry name" value="ETF_alpha_N"/>
</dbReference>
<reference evidence="7" key="1">
    <citation type="submission" date="2017-04" db="EMBL/GenBank/DDBJ databases">
        <authorList>
            <person name="Varghese N."/>
            <person name="Submissions S."/>
        </authorList>
    </citation>
    <scope>NUCLEOTIDE SEQUENCE [LARGE SCALE GENOMIC DNA]</scope>
    <source>
        <strain evidence="7">DSM 9293</strain>
    </source>
</reference>
<dbReference type="Proteomes" id="UP000192660">
    <property type="component" value="Unassembled WGS sequence"/>
</dbReference>
<name>A0A1W1W5X1_SULTA</name>
<dbReference type="PIRSF" id="PIRSF000089">
    <property type="entry name" value="Electra_flavoP_a"/>
    <property type="match status" value="1"/>
</dbReference>
<dbReference type="InterPro" id="IPR014729">
    <property type="entry name" value="Rossmann-like_a/b/a_fold"/>
</dbReference>
<dbReference type="FunFam" id="3.40.50.1220:FF:000001">
    <property type="entry name" value="Electron transfer flavoprotein, alpha subunit"/>
    <property type="match status" value="1"/>
</dbReference>
<dbReference type="PANTHER" id="PTHR43153">
    <property type="entry name" value="ELECTRON TRANSFER FLAVOPROTEIN ALPHA"/>
    <property type="match status" value="1"/>
</dbReference>
<dbReference type="InterPro" id="IPR014731">
    <property type="entry name" value="ETF_asu_C"/>
</dbReference>
<dbReference type="OrthoDB" id="9770286at2"/>
<dbReference type="RefSeq" id="WP_084660624.1">
    <property type="nucleotide sequence ID" value="NZ_FWWY01000001.1"/>
</dbReference>
<accession>A0A1W1W5X1</accession>
<evidence type="ECO:0000313" key="6">
    <source>
        <dbReference type="EMBL" id="SMC01666.1"/>
    </source>
</evidence>
<dbReference type="STRING" id="28034.BFX07_08040"/>
<dbReference type="AlphaFoldDB" id="A0A1W1W5X1"/>
<feature type="binding site" evidence="4">
    <location>
        <begin position="267"/>
        <end position="274"/>
    </location>
    <ligand>
        <name>FAD</name>
        <dbReference type="ChEBI" id="CHEBI:57692"/>
    </ligand>
</feature>
<evidence type="ECO:0000256" key="4">
    <source>
        <dbReference type="PIRSR" id="PIRSR000089-1"/>
    </source>
</evidence>
<feature type="binding site" evidence="4">
    <location>
        <position position="211"/>
    </location>
    <ligand>
        <name>FAD</name>
        <dbReference type="ChEBI" id="CHEBI:57692"/>
    </ligand>
</feature>
<organism evidence="6 7">
    <name type="scientific">Sulfobacillus thermosulfidooxidans (strain DSM 9293 / VKM B-1269 / AT-1)</name>
    <dbReference type="NCBI Taxonomy" id="929705"/>
    <lineage>
        <taxon>Bacteria</taxon>
        <taxon>Bacillati</taxon>
        <taxon>Bacillota</taxon>
        <taxon>Clostridia</taxon>
        <taxon>Eubacteriales</taxon>
        <taxon>Clostridiales Family XVII. Incertae Sedis</taxon>
        <taxon>Sulfobacillus</taxon>
    </lineage>
</organism>
<evidence type="ECO:0000256" key="3">
    <source>
        <dbReference type="ARBA" id="ARBA00022827"/>
    </source>
</evidence>
<proteinExistence type="inferred from homology"/>
<dbReference type="Gene3D" id="3.40.50.1220">
    <property type="entry name" value="TPP-binding domain"/>
    <property type="match status" value="1"/>
</dbReference>
<dbReference type="SUPFAM" id="SSF52402">
    <property type="entry name" value="Adenine nucleotide alpha hydrolases-like"/>
    <property type="match status" value="1"/>
</dbReference>
<feature type="binding site" evidence="4">
    <location>
        <position position="288"/>
    </location>
    <ligand>
        <name>FAD</name>
        <dbReference type="ChEBI" id="CHEBI:57692"/>
    </ligand>
</feature>
<keyword evidence="2" id="KW-0285">Flavoprotein</keyword>
<feature type="domain" description="Electron transfer flavoprotein alpha/beta-subunit N-terminal" evidence="5">
    <location>
        <begin position="5"/>
        <end position="187"/>
    </location>
</feature>
<keyword evidence="3 4" id="KW-0274">FAD</keyword>
<dbReference type="GO" id="GO:0033539">
    <property type="term" value="P:fatty acid beta-oxidation using acyl-CoA dehydrogenase"/>
    <property type="evidence" value="ECO:0007669"/>
    <property type="project" value="TreeGrafter"/>
</dbReference>
<evidence type="ECO:0000313" key="7">
    <source>
        <dbReference type="Proteomes" id="UP000192660"/>
    </source>
</evidence>
<dbReference type="GO" id="GO:0009055">
    <property type="term" value="F:electron transfer activity"/>
    <property type="evidence" value="ECO:0007669"/>
    <property type="project" value="InterPro"/>
</dbReference>
<dbReference type="InterPro" id="IPR029035">
    <property type="entry name" value="DHS-like_NAD/FAD-binding_dom"/>
</dbReference>
<evidence type="ECO:0000256" key="1">
    <source>
        <dbReference type="ARBA" id="ARBA00005817"/>
    </source>
</evidence>
<keyword evidence="7" id="KW-1185">Reference proteome</keyword>
<dbReference type="CDD" id="cd01715">
    <property type="entry name" value="ETF_alpha"/>
    <property type="match status" value="1"/>
</dbReference>
<dbReference type="Gene3D" id="3.40.50.620">
    <property type="entry name" value="HUPs"/>
    <property type="match status" value="1"/>
</dbReference>
<gene>
    <name evidence="6" type="ORF">SAMN00768000_0044</name>
</gene>
<feature type="binding site" evidence="4">
    <location>
        <begin position="236"/>
        <end position="237"/>
    </location>
    <ligand>
        <name>FAD</name>
        <dbReference type="ChEBI" id="CHEBI:57692"/>
    </ligand>
</feature>
<protein>
    <submittedName>
        <fullName evidence="6">Electron transfer flavoprotein alpha subunit apoprotein</fullName>
    </submittedName>
</protein>
<dbReference type="EMBL" id="FWWY01000001">
    <property type="protein sequence ID" value="SMC01666.1"/>
    <property type="molecule type" value="Genomic_DNA"/>
</dbReference>
<sequence>MSSGVLVIFDQNQGQVRHVVLEILTVARNLALGSVTALTFGTDASKTLNMLGEYGADQVLFWEQDPFTRYSSDGFADAIASVVPELDPAVILFPASAWGKDLSPRLAELLNAGLATDCLSLRTNEENRVIATRPMYAGKVLAEVQIDTPIQMFSIRPNINAAVPSPTTPVVLDIAPVISEDSFKAVVTERREVQSGVQELTEADIIVSGGRGIKAAENFKLLDQLAEVLGAAVGSSRPVADDGWVPHSYHIGQTGKVVSPTVYFAIGISGAIQHLAGISGSKYIVAINNDPEAPIFKVANYGIVGDLFQVVPRLTEEIRSLKAKN</sequence>
<dbReference type="PANTHER" id="PTHR43153:SF1">
    <property type="entry name" value="ELECTRON TRANSFER FLAVOPROTEIN SUBUNIT ALPHA, MITOCHONDRIAL"/>
    <property type="match status" value="1"/>
</dbReference>
<dbReference type="SUPFAM" id="SSF52467">
    <property type="entry name" value="DHS-like NAD/FAD-binding domain"/>
    <property type="match status" value="1"/>
</dbReference>
<comment type="similarity">
    <text evidence="1">Belongs to the ETF alpha-subunit/FixB family.</text>
</comment>
<evidence type="ECO:0000256" key="2">
    <source>
        <dbReference type="ARBA" id="ARBA00022630"/>
    </source>
</evidence>
<dbReference type="SMART" id="SM00893">
    <property type="entry name" value="ETF"/>
    <property type="match status" value="1"/>
</dbReference>